<keyword evidence="4" id="KW-1185">Reference proteome</keyword>
<reference evidence="2 3" key="2">
    <citation type="submission" date="2019-03" db="EMBL/GenBank/DDBJ databases">
        <title>Bradyrhizobium strains diversity.</title>
        <authorList>
            <person name="Urquiaga M.C.O."/>
            <person name="Hungria M."/>
            <person name="Delamuta J.R.M."/>
            <person name="Klepa M.S."/>
        </authorList>
    </citation>
    <scope>NUCLEOTIDE SEQUENCE [LARGE SCALE GENOMIC DNA]</scope>
    <source>
        <strain evidence="2 3">CNPSo 3426</strain>
    </source>
</reference>
<dbReference type="AlphaFoldDB" id="A0A4Y9KTP5"/>
<evidence type="ECO:0000313" key="1">
    <source>
        <dbReference type="EMBL" id="TFV29552.1"/>
    </source>
</evidence>
<dbReference type="Proteomes" id="UP000298225">
    <property type="component" value="Unassembled WGS sequence"/>
</dbReference>
<dbReference type="OrthoDB" id="8021518at2"/>
<accession>A0A4Y9KTP5</accession>
<evidence type="ECO:0000313" key="2">
    <source>
        <dbReference type="EMBL" id="TFV68079.1"/>
    </source>
</evidence>
<comment type="caution">
    <text evidence="1">The sequence shown here is derived from an EMBL/GenBank/DDBJ whole genome shotgun (WGS) entry which is preliminary data.</text>
</comment>
<reference evidence="1 4" key="1">
    <citation type="submission" date="2019-03" db="EMBL/GenBank/DDBJ databases">
        <title>Bradyrhizobium strains diversity isolated from Chamaecrista fasciculata.</title>
        <authorList>
            <person name="Urquiaga M.C.O."/>
            <person name="Hungria M."/>
            <person name="Delamuta J.R.M."/>
        </authorList>
    </citation>
    <scope>NUCLEOTIDE SEQUENCE [LARGE SCALE GENOMIC DNA]</scope>
    <source>
        <strain evidence="1 4">CNPSo 3424</strain>
    </source>
</reference>
<dbReference type="EMBL" id="SPQU01000047">
    <property type="protein sequence ID" value="TFV29552.1"/>
    <property type="molecule type" value="Genomic_DNA"/>
</dbReference>
<organism evidence="1 4">
    <name type="scientific">Bradyrhizobium frederickii</name>
    <dbReference type="NCBI Taxonomy" id="2560054"/>
    <lineage>
        <taxon>Bacteria</taxon>
        <taxon>Pseudomonadati</taxon>
        <taxon>Pseudomonadota</taxon>
        <taxon>Alphaproteobacteria</taxon>
        <taxon>Hyphomicrobiales</taxon>
        <taxon>Nitrobacteraceae</taxon>
        <taxon>Bradyrhizobium</taxon>
    </lineage>
</organism>
<dbReference type="EMBL" id="SPQS01000047">
    <property type="protein sequence ID" value="TFV68079.1"/>
    <property type="molecule type" value="Genomic_DNA"/>
</dbReference>
<dbReference type="Proteomes" id="UP000297700">
    <property type="component" value="Unassembled WGS sequence"/>
</dbReference>
<dbReference type="RefSeq" id="WP_126262024.1">
    <property type="nucleotide sequence ID" value="NZ_SPQS01000047.1"/>
</dbReference>
<gene>
    <name evidence="2" type="ORF">E4K64_37460</name>
    <name evidence="1" type="ORF">E4K66_37340</name>
</gene>
<evidence type="ECO:0000313" key="3">
    <source>
        <dbReference type="Proteomes" id="UP000297700"/>
    </source>
</evidence>
<protein>
    <submittedName>
        <fullName evidence="1">Uncharacterized protein</fullName>
    </submittedName>
</protein>
<proteinExistence type="predicted"/>
<name>A0A4Y9KTP5_9BRAD</name>
<sequence length="291" mass="30634">MMDDVEQQKVVSLDRGLFFVSYKSADDLASPPHVTVVPAQGHEGCMELIMHPDATEPTLWEPNSGLMVRVNTPGTLQIQVQPMRPGGSRAAMVRIEPIQSGRAPLAAQGESAATHANVALDGLKILGHVAGRGDVVVAPNAWIAGPTAPSRIEGIALEWPEKPAGLDIRYAVQLPIGQAGSGKMVSLGSYAGTRGRALPITGVVLEVSGAARFEFVAEATFLNAPTLRAVGKRVVLSGPTSREPLVGIRIGVNRLAAPDNVVVPAKSSRKPVGSSRVRVFRSRARQESSIG</sequence>
<evidence type="ECO:0000313" key="4">
    <source>
        <dbReference type="Proteomes" id="UP000298225"/>
    </source>
</evidence>
<accession>A0A4Y9NJP7</accession>